<evidence type="ECO:0000313" key="3">
    <source>
        <dbReference type="Proteomes" id="UP001162164"/>
    </source>
</evidence>
<dbReference type="Proteomes" id="UP001162164">
    <property type="component" value="Unassembled WGS sequence"/>
</dbReference>
<evidence type="ECO:0000313" key="2">
    <source>
        <dbReference type="EMBL" id="KAJ8977701.1"/>
    </source>
</evidence>
<sequence length="253" mass="28798">MPFKICTTKILRLYISRIIMTMASKSSNNILVDTMGHITTIGINRPGKRNCFDQSTVASIRTAIEDFKMTRIDGSCILPLVGMVAGGLELALLCDLRVMEATEELLDFYGRRFETQMCSSNRWWHCQASSSGRGLSRALDRILTGRSLTGKEAFEWGWLTDWALGQAITLASSLVKFPQECRLVDRESTYNAAYNKVYDELLKCEQEKTAKNYYLEQSKGLKDFCLAWGGTRDIAEWEREFNKDNIKKPKSKL</sequence>
<protein>
    <recommendedName>
        <fullName evidence="4">Enoyl-CoA hydratase</fullName>
    </recommendedName>
</protein>
<comment type="caution">
    <text evidence="2">The sequence shown here is derived from an EMBL/GenBank/DDBJ whole genome shotgun (WGS) entry which is preliminary data.</text>
</comment>
<dbReference type="PANTHER" id="PTHR43802">
    <property type="entry name" value="ENOYL-COA HYDRATASE"/>
    <property type="match status" value="1"/>
</dbReference>
<keyword evidence="3" id="KW-1185">Reference proteome</keyword>
<gene>
    <name evidence="2" type="ORF">NQ317_005434</name>
</gene>
<dbReference type="Gene3D" id="3.90.226.10">
    <property type="entry name" value="2-enoyl-CoA Hydratase, Chain A, domain 1"/>
    <property type="match status" value="1"/>
</dbReference>
<dbReference type="InterPro" id="IPR029045">
    <property type="entry name" value="ClpP/crotonase-like_dom_sf"/>
</dbReference>
<dbReference type="EMBL" id="JAPWTJ010000517">
    <property type="protein sequence ID" value="KAJ8977701.1"/>
    <property type="molecule type" value="Genomic_DNA"/>
</dbReference>
<name>A0ABQ9JHM8_9CUCU</name>
<dbReference type="SUPFAM" id="SSF52096">
    <property type="entry name" value="ClpP/crotonase"/>
    <property type="match status" value="1"/>
</dbReference>
<comment type="similarity">
    <text evidence="1">Belongs to the enoyl-CoA hydratase/isomerase family.</text>
</comment>
<evidence type="ECO:0008006" key="4">
    <source>
        <dbReference type="Google" id="ProtNLM"/>
    </source>
</evidence>
<proteinExistence type="inferred from homology"/>
<dbReference type="PANTHER" id="PTHR43802:SF1">
    <property type="entry name" value="IP11341P-RELATED"/>
    <property type="match status" value="1"/>
</dbReference>
<accession>A0ABQ9JHM8</accession>
<organism evidence="2 3">
    <name type="scientific">Molorchus minor</name>
    <dbReference type="NCBI Taxonomy" id="1323400"/>
    <lineage>
        <taxon>Eukaryota</taxon>
        <taxon>Metazoa</taxon>
        <taxon>Ecdysozoa</taxon>
        <taxon>Arthropoda</taxon>
        <taxon>Hexapoda</taxon>
        <taxon>Insecta</taxon>
        <taxon>Pterygota</taxon>
        <taxon>Neoptera</taxon>
        <taxon>Endopterygota</taxon>
        <taxon>Coleoptera</taxon>
        <taxon>Polyphaga</taxon>
        <taxon>Cucujiformia</taxon>
        <taxon>Chrysomeloidea</taxon>
        <taxon>Cerambycidae</taxon>
        <taxon>Lamiinae</taxon>
        <taxon>Monochamini</taxon>
        <taxon>Molorchus</taxon>
    </lineage>
</organism>
<evidence type="ECO:0000256" key="1">
    <source>
        <dbReference type="ARBA" id="ARBA00005254"/>
    </source>
</evidence>
<dbReference type="Gene3D" id="3.30.300.220">
    <property type="match status" value="1"/>
</dbReference>
<reference evidence="2" key="1">
    <citation type="journal article" date="2023" name="Insect Mol. Biol.">
        <title>Genome sequencing provides insights into the evolution of gene families encoding plant cell wall-degrading enzymes in longhorned beetles.</title>
        <authorList>
            <person name="Shin N.R."/>
            <person name="Okamura Y."/>
            <person name="Kirsch R."/>
            <person name="Pauchet Y."/>
        </authorList>
    </citation>
    <scope>NUCLEOTIDE SEQUENCE</scope>
    <source>
        <strain evidence="2">MMC_N1</strain>
    </source>
</reference>